<feature type="transmembrane region" description="Helical" evidence="1">
    <location>
        <begin position="104"/>
        <end position="129"/>
    </location>
</feature>
<evidence type="ECO:0000256" key="1">
    <source>
        <dbReference type="SAM" id="Phobius"/>
    </source>
</evidence>
<keyword evidence="1" id="KW-0472">Membrane</keyword>
<evidence type="ECO:0000313" key="2">
    <source>
        <dbReference type="EMBL" id="OLR55530.1"/>
    </source>
</evidence>
<proteinExistence type="predicted"/>
<feature type="transmembrane region" description="Helical" evidence="1">
    <location>
        <begin position="57"/>
        <end position="79"/>
    </location>
</feature>
<gene>
    <name evidence="2" type="ORF">BHK98_05275</name>
</gene>
<keyword evidence="1" id="KW-1133">Transmembrane helix</keyword>
<dbReference type="RefSeq" id="WP_075712523.1">
    <property type="nucleotide sequence ID" value="NZ_MJIE01000001.1"/>
</dbReference>
<dbReference type="EMBL" id="MJIE01000001">
    <property type="protein sequence ID" value="OLR55530.1"/>
    <property type="molecule type" value="Genomic_DNA"/>
</dbReference>
<dbReference type="AlphaFoldDB" id="A0A1Q9JH57"/>
<feature type="transmembrane region" description="Helical" evidence="1">
    <location>
        <begin position="12"/>
        <end position="37"/>
    </location>
</feature>
<name>A0A1Q9JH57_9FIRM</name>
<protein>
    <submittedName>
        <fullName evidence="2">Uncharacterized protein</fullName>
    </submittedName>
</protein>
<keyword evidence="3" id="KW-1185">Reference proteome</keyword>
<evidence type="ECO:0000313" key="3">
    <source>
        <dbReference type="Proteomes" id="UP000187404"/>
    </source>
</evidence>
<reference evidence="2 3" key="1">
    <citation type="journal article" date="2016" name="Appl. Environ. Microbiol.">
        <title>Function and Phylogeny of Bacterial Butyryl Coenzyme A:Acetate Transferases and Their Diversity in the Proximal Colon of Swine.</title>
        <authorList>
            <person name="Trachsel J."/>
            <person name="Bayles D.O."/>
            <person name="Looft T."/>
            <person name="Levine U.Y."/>
            <person name="Allen H.K."/>
        </authorList>
    </citation>
    <scope>NUCLEOTIDE SEQUENCE [LARGE SCALE GENOMIC DNA]</scope>
    <source>
        <strain evidence="2 3">68-3-10</strain>
    </source>
</reference>
<keyword evidence="1" id="KW-0812">Transmembrane</keyword>
<organism evidence="2 3">
    <name type="scientific">Hornefia porci</name>
    <dbReference type="NCBI Taxonomy" id="2652292"/>
    <lineage>
        <taxon>Bacteria</taxon>
        <taxon>Bacillati</taxon>
        <taxon>Bacillota</taxon>
        <taxon>Clostridia</taxon>
        <taxon>Peptostreptococcales</taxon>
        <taxon>Anaerovoracaceae</taxon>
        <taxon>Hornefia</taxon>
    </lineage>
</organism>
<feature type="transmembrane region" description="Helical" evidence="1">
    <location>
        <begin position="219"/>
        <end position="240"/>
    </location>
</feature>
<comment type="caution">
    <text evidence="2">The sequence shown here is derived from an EMBL/GenBank/DDBJ whole genome shotgun (WGS) entry which is preliminary data.</text>
</comment>
<feature type="transmembrane region" description="Helical" evidence="1">
    <location>
        <begin position="141"/>
        <end position="162"/>
    </location>
</feature>
<sequence length="248" mass="28009">MFLENKSERVGVILIVTAYIGFLAADCILSTSPLVTLRDFGFDDEYLVGEMLSKHGYFGANAYMKIYCCFFLIAVQIALPRSESVIICRCSSRQDYVNREIRHILLYSITFMAIHQTASVLFICNVFRLTEEAYIKLAWSLAIDFGIGGLYFLCMSLIFIILRKILHRIVISVVIVVLINVVEYQLYPAVFVHFQEFLFPRSLSAPGAYFKGSCGLPEVVFTMILCVTKAVALCIIAGAVEEKRDVMQ</sequence>
<feature type="transmembrane region" description="Helical" evidence="1">
    <location>
        <begin position="169"/>
        <end position="187"/>
    </location>
</feature>
<dbReference type="Proteomes" id="UP000187404">
    <property type="component" value="Unassembled WGS sequence"/>
</dbReference>
<accession>A0A1Q9JH57</accession>
<dbReference type="STRING" id="1261640.BHK98_05275"/>